<dbReference type="GO" id="GO:0005886">
    <property type="term" value="C:plasma membrane"/>
    <property type="evidence" value="ECO:0007669"/>
    <property type="project" value="UniProtKB-SubCell"/>
</dbReference>
<dbReference type="KEGG" id="schy:GVO57_08455"/>
<evidence type="ECO:0000313" key="12">
    <source>
        <dbReference type="Proteomes" id="UP000464468"/>
    </source>
</evidence>
<sequence>MRLSTDPRRWRTLWRPARFDPLLLAEILVVALIAVQAARLAWAVITPTGPVGAWAAMPGPDAAAGRAALAAGTDPFFRTATGDTAAVTALPLSLFGTRVDEATGRGSAILAGADNVQRSVAVGEEIEPGVTLKSVAFDHVVISRAGRDESLFIVQSGSAPPAPVVGDAPAAVPAPVAQPVAPPVTQPASGPGEAR</sequence>
<keyword evidence="5" id="KW-0812">Transmembrane</keyword>
<evidence type="ECO:0000256" key="4">
    <source>
        <dbReference type="ARBA" id="ARBA00022519"/>
    </source>
</evidence>
<feature type="compositionally biased region" description="Low complexity" evidence="9">
    <location>
        <begin position="164"/>
        <end position="179"/>
    </location>
</feature>
<evidence type="ECO:0000256" key="6">
    <source>
        <dbReference type="ARBA" id="ARBA00022927"/>
    </source>
</evidence>
<name>A0A7Z2NW30_9SPHN</name>
<dbReference type="RefSeq" id="WP_160592771.1">
    <property type="nucleotide sequence ID" value="NZ_CP047895.1"/>
</dbReference>
<keyword evidence="7" id="KW-1133">Transmembrane helix</keyword>
<keyword evidence="2" id="KW-0813">Transport</keyword>
<keyword evidence="4" id="KW-0997">Cell inner membrane</keyword>
<reference evidence="11 12" key="1">
    <citation type="submission" date="2020-01" db="EMBL/GenBank/DDBJ databases">
        <title>Sphingomonas sp. C33 whole genome sequece.</title>
        <authorList>
            <person name="Park C."/>
        </authorList>
    </citation>
    <scope>NUCLEOTIDE SEQUENCE [LARGE SCALE GENOMIC DNA]</scope>
    <source>
        <strain evidence="11 12">C33</strain>
    </source>
</reference>
<comment type="subcellular location">
    <subcellularLocation>
        <location evidence="1">Cell inner membrane</location>
    </subcellularLocation>
</comment>
<dbReference type="EMBL" id="CP047895">
    <property type="protein sequence ID" value="QHL90845.1"/>
    <property type="molecule type" value="Genomic_DNA"/>
</dbReference>
<dbReference type="InterPro" id="IPR024961">
    <property type="entry name" value="T2SS_GspC_N"/>
</dbReference>
<dbReference type="Proteomes" id="UP000464468">
    <property type="component" value="Chromosome"/>
</dbReference>
<dbReference type="AlphaFoldDB" id="A0A7Z2NW30"/>
<keyword evidence="6" id="KW-0653">Protein transport</keyword>
<protein>
    <recommendedName>
        <fullName evidence="10">Type II secretion system protein GspC N-terminal domain-containing protein</fullName>
    </recommendedName>
</protein>
<keyword evidence="12" id="KW-1185">Reference proteome</keyword>
<evidence type="ECO:0000256" key="2">
    <source>
        <dbReference type="ARBA" id="ARBA00022448"/>
    </source>
</evidence>
<evidence type="ECO:0000256" key="1">
    <source>
        <dbReference type="ARBA" id="ARBA00004533"/>
    </source>
</evidence>
<evidence type="ECO:0000256" key="9">
    <source>
        <dbReference type="SAM" id="MobiDB-lite"/>
    </source>
</evidence>
<proteinExistence type="predicted"/>
<dbReference type="GO" id="GO:0015031">
    <property type="term" value="P:protein transport"/>
    <property type="evidence" value="ECO:0007669"/>
    <property type="project" value="UniProtKB-KW"/>
</dbReference>
<dbReference type="Pfam" id="PF11356">
    <property type="entry name" value="T2SSC"/>
    <property type="match status" value="1"/>
</dbReference>
<feature type="region of interest" description="Disordered" evidence="9">
    <location>
        <begin position="164"/>
        <end position="195"/>
    </location>
</feature>
<accession>A0A7Z2NW30</accession>
<evidence type="ECO:0000256" key="3">
    <source>
        <dbReference type="ARBA" id="ARBA00022475"/>
    </source>
</evidence>
<organism evidence="11 12">
    <name type="scientific">Sphingomonas changnyeongensis</name>
    <dbReference type="NCBI Taxonomy" id="2698679"/>
    <lineage>
        <taxon>Bacteria</taxon>
        <taxon>Pseudomonadati</taxon>
        <taxon>Pseudomonadota</taxon>
        <taxon>Alphaproteobacteria</taxon>
        <taxon>Sphingomonadales</taxon>
        <taxon>Sphingomonadaceae</taxon>
        <taxon>Sphingomonas</taxon>
    </lineage>
</organism>
<keyword evidence="3" id="KW-1003">Cell membrane</keyword>
<evidence type="ECO:0000313" key="11">
    <source>
        <dbReference type="EMBL" id="QHL90845.1"/>
    </source>
</evidence>
<gene>
    <name evidence="11" type="ORF">GVO57_08455</name>
</gene>
<evidence type="ECO:0000259" key="10">
    <source>
        <dbReference type="Pfam" id="PF11356"/>
    </source>
</evidence>
<evidence type="ECO:0000256" key="5">
    <source>
        <dbReference type="ARBA" id="ARBA00022692"/>
    </source>
</evidence>
<dbReference type="Gene3D" id="2.30.30.830">
    <property type="match status" value="1"/>
</dbReference>
<evidence type="ECO:0000256" key="8">
    <source>
        <dbReference type="ARBA" id="ARBA00023136"/>
    </source>
</evidence>
<evidence type="ECO:0000256" key="7">
    <source>
        <dbReference type="ARBA" id="ARBA00022989"/>
    </source>
</evidence>
<keyword evidence="8" id="KW-0472">Membrane</keyword>
<feature type="domain" description="Type II secretion system protein GspC N-terminal" evidence="10">
    <location>
        <begin position="28"/>
        <end position="152"/>
    </location>
</feature>